<reference evidence="2 3" key="1">
    <citation type="submission" date="2019-04" db="EMBL/GenBank/DDBJ databases">
        <title>Phreatobacter aquaticus sp. nov.</title>
        <authorList>
            <person name="Choi A."/>
            <person name="Baek K."/>
        </authorList>
    </citation>
    <scope>NUCLEOTIDE SEQUENCE [LARGE SCALE GENOMIC DNA]</scope>
    <source>
        <strain evidence="2 3">NMCR1094</strain>
    </source>
</reference>
<keyword evidence="1" id="KW-1133">Transmembrane helix</keyword>
<sequence length="130" mass="13953">MLRTLSTFFQHQADAARDYFSDAMHRGNEAASDVGRTAMSYARDFRSAPADTIDAVERRLRAYGITPDMLASLSASQLKRIQRLAVTHAPRHAGSIAGPLLALGLVAAIVYVLTRAEDVAAPAVVRSKAG</sequence>
<name>A0A4D7QM12_9HYPH</name>
<accession>A0A4D7QM12</accession>
<organism evidence="2 3">
    <name type="scientific">Phreatobacter aquaticus</name>
    <dbReference type="NCBI Taxonomy" id="2570229"/>
    <lineage>
        <taxon>Bacteria</taxon>
        <taxon>Pseudomonadati</taxon>
        <taxon>Pseudomonadota</taxon>
        <taxon>Alphaproteobacteria</taxon>
        <taxon>Hyphomicrobiales</taxon>
        <taxon>Phreatobacteraceae</taxon>
        <taxon>Phreatobacter</taxon>
    </lineage>
</organism>
<evidence type="ECO:0000256" key="1">
    <source>
        <dbReference type="SAM" id="Phobius"/>
    </source>
</evidence>
<dbReference type="KEGG" id="paqt:E8L99_18250"/>
<keyword evidence="1" id="KW-0812">Transmembrane</keyword>
<keyword evidence="1" id="KW-0472">Membrane</keyword>
<evidence type="ECO:0000313" key="2">
    <source>
        <dbReference type="EMBL" id="QCK87561.1"/>
    </source>
</evidence>
<dbReference type="EMBL" id="CP039865">
    <property type="protein sequence ID" value="QCK87561.1"/>
    <property type="molecule type" value="Genomic_DNA"/>
</dbReference>
<dbReference type="Proteomes" id="UP000298588">
    <property type="component" value="Chromosome"/>
</dbReference>
<protein>
    <submittedName>
        <fullName evidence="2">Uncharacterized protein</fullName>
    </submittedName>
</protein>
<evidence type="ECO:0000313" key="3">
    <source>
        <dbReference type="Proteomes" id="UP000298588"/>
    </source>
</evidence>
<keyword evidence="3" id="KW-1185">Reference proteome</keyword>
<feature type="transmembrane region" description="Helical" evidence="1">
    <location>
        <begin position="93"/>
        <end position="113"/>
    </location>
</feature>
<proteinExistence type="predicted"/>
<dbReference type="RefSeq" id="WP_137100890.1">
    <property type="nucleotide sequence ID" value="NZ_CP039865.1"/>
</dbReference>
<gene>
    <name evidence="2" type="ORF">E8L99_18250</name>
</gene>
<dbReference type="AlphaFoldDB" id="A0A4D7QM12"/>